<feature type="compositionally biased region" description="Pro residues" evidence="1">
    <location>
        <begin position="1"/>
        <end position="11"/>
    </location>
</feature>
<dbReference type="EMBL" id="GEBQ01020849">
    <property type="protein sequence ID" value="JAT19128.1"/>
    <property type="molecule type" value="Transcribed_RNA"/>
</dbReference>
<feature type="compositionally biased region" description="Low complexity" evidence="1">
    <location>
        <begin position="83"/>
        <end position="92"/>
    </location>
</feature>
<feature type="region of interest" description="Disordered" evidence="1">
    <location>
        <begin position="1"/>
        <end position="101"/>
    </location>
</feature>
<evidence type="ECO:0000256" key="1">
    <source>
        <dbReference type="SAM" id="MobiDB-lite"/>
    </source>
</evidence>
<evidence type="ECO:0000313" key="2">
    <source>
        <dbReference type="EMBL" id="JAT19128.1"/>
    </source>
</evidence>
<feature type="non-terminal residue" evidence="2">
    <location>
        <position position="237"/>
    </location>
</feature>
<feature type="region of interest" description="Disordered" evidence="1">
    <location>
        <begin position="217"/>
        <end position="237"/>
    </location>
</feature>
<gene>
    <name evidence="2" type="ORF">g.23520</name>
</gene>
<dbReference type="AlphaFoldDB" id="A0A1B6L5Y2"/>
<organism evidence="2">
    <name type="scientific">Graphocephala atropunctata</name>
    <dbReference type="NCBI Taxonomy" id="36148"/>
    <lineage>
        <taxon>Eukaryota</taxon>
        <taxon>Metazoa</taxon>
        <taxon>Ecdysozoa</taxon>
        <taxon>Arthropoda</taxon>
        <taxon>Hexapoda</taxon>
        <taxon>Insecta</taxon>
        <taxon>Pterygota</taxon>
        <taxon>Neoptera</taxon>
        <taxon>Paraneoptera</taxon>
        <taxon>Hemiptera</taxon>
        <taxon>Auchenorrhyncha</taxon>
        <taxon>Membracoidea</taxon>
        <taxon>Cicadellidae</taxon>
        <taxon>Cicadellinae</taxon>
        <taxon>Cicadellini</taxon>
        <taxon>Graphocephala</taxon>
    </lineage>
</organism>
<proteinExistence type="predicted"/>
<sequence>MSGQYPPPNPGHPFTRAPTLPPWGQPAGMNMVGGAMNFYGSPHMGLPGRGSQPWTPQQTHPKPADANPMYGLQMLMAADGSQRRSQSAQYQQEETMDLSSHAGAAAVRAETDPLRNGAVLPEEVNGETEPDRTEPEGESVVTSVIAANPLRESVIDALTCAKPSDNTVLKRVEQSQIVPVVDALAMDTSPSDVSEPSEHINSSFVSSVLKATSSIEPVRSGCDYGDSGKSLVGHETG</sequence>
<reference evidence="2" key="1">
    <citation type="submission" date="2015-11" db="EMBL/GenBank/DDBJ databases">
        <title>De novo transcriptome assembly of four potential Pierce s Disease insect vectors from Arizona vineyards.</title>
        <authorList>
            <person name="Tassone E.E."/>
        </authorList>
    </citation>
    <scope>NUCLEOTIDE SEQUENCE</scope>
</reference>
<name>A0A1B6L5Y2_9HEMI</name>
<accession>A0A1B6L5Y2</accession>
<protein>
    <submittedName>
        <fullName evidence="2">Uncharacterized protein</fullName>
    </submittedName>
</protein>